<keyword evidence="2" id="KW-1185">Reference proteome</keyword>
<reference evidence="2" key="1">
    <citation type="journal article" date="2019" name="Int. J. Syst. Evol. Microbiol.">
        <title>The Global Catalogue of Microorganisms (GCM) 10K type strain sequencing project: providing services to taxonomists for standard genome sequencing and annotation.</title>
        <authorList>
            <consortium name="The Broad Institute Genomics Platform"/>
            <consortium name="The Broad Institute Genome Sequencing Center for Infectious Disease"/>
            <person name="Wu L."/>
            <person name="Ma J."/>
        </authorList>
    </citation>
    <scope>NUCLEOTIDE SEQUENCE [LARGE SCALE GENOMIC DNA]</scope>
    <source>
        <strain evidence="2">KCTC 62195</strain>
    </source>
</reference>
<dbReference type="RefSeq" id="WP_377814971.1">
    <property type="nucleotide sequence ID" value="NZ_JBHRSJ010000029.1"/>
</dbReference>
<dbReference type="Proteomes" id="UP001595457">
    <property type="component" value="Unassembled WGS sequence"/>
</dbReference>
<sequence>MNLELLHAEAGAGRLESLELIAIEGGIYVLQALIAGQRRTLIDDAGSIWRLRSTTQARNLLEKLPARVPFHLVQCVVHNEMCGFDDGPQQPLRTPISQDAAW</sequence>
<proteinExistence type="predicted"/>
<evidence type="ECO:0000313" key="1">
    <source>
        <dbReference type="EMBL" id="MFC2973287.1"/>
    </source>
</evidence>
<gene>
    <name evidence="1" type="ORF">ACFOJE_13845</name>
</gene>
<comment type="caution">
    <text evidence="1">The sequence shown here is derived from an EMBL/GenBank/DDBJ whole genome shotgun (WGS) entry which is preliminary data.</text>
</comment>
<accession>A0ABV7AXH6</accession>
<name>A0ABV7AXH6_9GAMM</name>
<dbReference type="InterPro" id="IPR045508">
    <property type="entry name" value="DUF6482"/>
</dbReference>
<dbReference type="Pfam" id="PF20090">
    <property type="entry name" value="DUF6482"/>
    <property type="match status" value="1"/>
</dbReference>
<evidence type="ECO:0000313" key="2">
    <source>
        <dbReference type="Proteomes" id="UP001595457"/>
    </source>
</evidence>
<organism evidence="1 2">
    <name type="scientific">Azotobacter bryophylli</name>
    <dbReference type="NCBI Taxonomy" id="1986537"/>
    <lineage>
        <taxon>Bacteria</taxon>
        <taxon>Pseudomonadati</taxon>
        <taxon>Pseudomonadota</taxon>
        <taxon>Gammaproteobacteria</taxon>
        <taxon>Pseudomonadales</taxon>
        <taxon>Pseudomonadaceae</taxon>
        <taxon>Azotobacter</taxon>
    </lineage>
</organism>
<protein>
    <submittedName>
        <fullName evidence="1">DUF6482 family protein</fullName>
    </submittedName>
</protein>
<dbReference type="EMBL" id="JBHRSJ010000029">
    <property type="protein sequence ID" value="MFC2973287.1"/>
    <property type="molecule type" value="Genomic_DNA"/>
</dbReference>